<dbReference type="EnsemblPlants" id="OMERI06G20970.2">
    <property type="protein sequence ID" value="OMERI06G20970.2"/>
    <property type="gene ID" value="OMERI06G20970"/>
</dbReference>
<dbReference type="Gramene" id="OMERI06G20970.2">
    <property type="protein sequence ID" value="OMERI06G20970.2"/>
    <property type="gene ID" value="OMERI06G20970"/>
</dbReference>
<dbReference type="EnsemblPlants" id="OMERI06G20970.4">
    <property type="protein sequence ID" value="OMERI06G20970.4"/>
    <property type="gene ID" value="OMERI06G20970"/>
</dbReference>
<protein>
    <submittedName>
        <fullName evidence="2">Uncharacterized protein</fullName>
    </submittedName>
</protein>
<keyword evidence="3" id="KW-1185">Reference proteome</keyword>
<feature type="region of interest" description="Disordered" evidence="1">
    <location>
        <begin position="32"/>
        <end position="75"/>
    </location>
</feature>
<reference evidence="2" key="2">
    <citation type="submission" date="2018-05" db="EMBL/GenBank/DDBJ databases">
        <title>OmerRS3 (Oryza meridionalis Reference Sequence Version 3).</title>
        <authorList>
            <person name="Zhang J."/>
            <person name="Kudrna D."/>
            <person name="Lee S."/>
            <person name="Talag J."/>
            <person name="Welchert J."/>
            <person name="Wing R.A."/>
        </authorList>
    </citation>
    <scope>NUCLEOTIDE SEQUENCE [LARGE SCALE GENOMIC DNA]</scope>
    <source>
        <strain evidence="2">OR44</strain>
    </source>
</reference>
<sequence length="75" mass="8079">MQHNTFKPFLWPSVSKEAKLEANPCYYVEKLLPSMNSPKDTAEEAGRVGEGTSSSSSSSSNQSVRQVVGASNSNI</sequence>
<dbReference type="AlphaFoldDB" id="A0A0E0E3N3"/>
<dbReference type="eggNOG" id="ENOG502R86Z">
    <property type="taxonomic scope" value="Eukaryota"/>
</dbReference>
<proteinExistence type="predicted"/>
<dbReference type="Proteomes" id="UP000008021">
    <property type="component" value="Chromosome 6"/>
</dbReference>
<dbReference type="EnsemblPlants" id="OMERI06G20970.6">
    <property type="protein sequence ID" value="OMERI06G20970.6"/>
    <property type="gene ID" value="OMERI06G20970"/>
</dbReference>
<evidence type="ECO:0000313" key="3">
    <source>
        <dbReference type="Proteomes" id="UP000008021"/>
    </source>
</evidence>
<accession>A0A0E0E3N3</accession>
<organism evidence="2">
    <name type="scientific">Oryza meridionalis</name>
    <dbReference type="NCBI Taxonomy" id="40149"/>
    <lineage>
        <taxon>Eukaryota</taxon>
        <taxon>Viridiplantae</taxon>
        <taxon>Streptophyta</taxon>
        <taxon>Embryophyta</taxon>
        <taxon>Tracheophyta</taxon>
        <taxon>Spermatophyta</taxon>
        <taxon>Magnoliopsida</taxon>
        <taxon>Liliopsida</taxon>
        <taxon>Poales</taxon>
        <taxon>Poaceae</taxon>
        <taxon>BOP clade</taxon>
        <taxon>Oryzoideae</taxon>
        <taxon>Oryzeae</taxon>
        <taxon>Oryzinae</taxon>
        <taxon>Oryza</taxon>
    </lineage>
</organism>
<dbReference type="HOGENOM" id="CLU_2675252_0_0_1"/>
<dbReference type="Gramene" id="OMERI06G20970.4">
    <property type="protein sequence ID" value="OMERI06G20970.4"/>
    <property type="gene ID" value="OMERI06G20970"/>
</dbReference>
<name>A0A0E0E3N3_9ORYZ</name>
<evidence type="ECO:0000256" key="1">
    <source>
        <dbReference type="SAM" id="MobiDB-lite"/>
    </source>
</evidence>
<feature type="compositionally biased region" description="Polar residues" evidence="1">
    <location>
        <begin position="61"/>
        <end position="75"/>
    </location>
</feature>
<reference evidence="2" key="1">
    <citation type="submission" date="2015-04" db="UniProtKB">
        <authorList>
            <consortium name="EnsemblPlants"/>
        </authorList>
    </citation>
    <scope>IDENTIFICATION</scope>
</reference>
<dbReference type="Gramene" id="OMERI06G20970.6">
    <property type="protein sequence ID" value="OMERI06G20970.6"/>
    <property type="gene ID" value="OMERI06G20970"/>
</dbReference>
<evidence type="ECO:0000313" key="2">
    <source>
        <dbReference type="EnsemblPlants" id="OMERI06G20970.6"/>
    </source>
</evidence>